<dbReference type="KEGG" id="bbes:BESB_020120"/>
<dbReference type="EMBL" id="NWUJ01000012">
    <property type="protein sequence ID" value="PFH32071.1"/>
    <property type="molecule type" value="Genomic_DNA"/>
</dbReference>
<protein>
    <submittedName>
        <fullName evidence="2">Uncharacterized protein</fullName>
    </submittedName>
</protein>
<dbReference type="Proteomes" id="UP000224006">
    <property type="component" value="Chromosome XI"/>
</dbReference>
<feature type="compositionally biased region" description="Basic and acidic residues" evidence="1">
    <location>
        <begin position="184"/>
        <end position="197"/>
    </location>
</feature>
<dbReference type="GeneID" id="40307073"/>
<organism evidence="2 3">
    <name type="scientific">Besnoitia besnoiti</name>
    <name type="common">Apicomplexan protozoan</name>
    <dbReference type="NCBI Taxonomy" id="94643"/>
    <lineage>
        <taxon>Eukaryota</taxon>
        <taxon>Sar</taxon>
        <taxon>Alveolata</taxon>
        <taxon>Apicomplexa</taxon>
        <taxon>Conoidasida</taxon>
        <taxon>Coccidia</taxon>
        <taxon>Eucoccidiorida</taxon>
        <taxon>Eimeriorina</taxon>
        <taxon>Sarcocystidae</taxon>
        <taxon>Besnoitia</taxon>
    </lineage>
</organism>
<evidence type="ECO:0000256" key="1">
    <source>
        <dbReference type="SAM" id="MobiDB-lite"/>
    </source>
</evidence>
<accession>A0A2A9M6Z0</accession>
<dbReference type="VEuPathDB" id="ToxoDB:BESB_020120"/>
<keyword evidence="3" id="KW-1185">Reference proteome</keyword>
<feature type="compositionally biased region" description="Low complexity" evidence="1">
    <location>
        <begin position="54"/>
        <end position="89"/>
    </location>
</feature>
<evidence type="ECO:0000313" key="3">
    <source>
        <dbReference type="Proteomes" id="UP000224006"/>
    </source>
</evidence>
<sequence>MRVSASRRLRQRQAEAGSAVASAGPGTNKSSATRLVVKKKPAANVSMDRQKNQVASAAKKSIATATSKASSASSKQAAVAKQPAASASKKTSKKAISKKTKSPKAPAKPSKASLVKAIKTREGKGSQGAAENGGVFTNEAHFESPAGTSPEKSTATMALSRSSAAANSGRVSSAHSPASASKTGDARRGQRNAFPEKRSGGFFSWLWRLWG</sequence>
<feature type="compositionally biased region" description="Basic residues" evidence="1">
    <location>
        <begin position="1"/>
        <end position="11"/>
    </location>
</feature>
<dbReference type="RefSeq" id="XP_029216080.1">
    <property type="nucleotide sequence ID" value="XM_029360721.1"/>
</dbReference>
<feature type="region of interest" description="Disordered" evidence="1">
    <location>
        <begin position="1"/>
        <end position="197"/>
    </location>
</feature>
<proteinExistence type="predicted"/>
<feature type="compositionally biased region" description="Basic residues" evidence="1">
    <location>
        <begin position="90"/>
        <end position="102"/>
    </location>
</feature>
<evidence type="ECO:0000313" key="2">
    <source>
        <dbReference type="EMBL" id="PFH32071.1"/>
    </source>
</evidence>
<dbReference type="AlphaFoldDB" id="A0A2A9M6Z0"/>
<reference evidence="2 3" key="1">
    <citation type="submission" date="2017-09" db="EMBL/GenBank/DDBJ databases">
        <title>Genome sequencing of Besnoitia besnoiti strain Bb-Ger1.</title>
        <authorList>
            <person name="Schares G."/>
            <person name="Venepally P."/>
            <person name="Lorenzi H.A."/>
        </authorList>
    </citation>
    <scope>NUCLEOTIDE SEQUENCE [LARGE SCALE GENOMIC DNA]</scope>
    <source>
        <strain evidence="2 3">Bb-Ger1</strain>
    </source>
</reference>
<comment type="caution">
    <text evidence="2">The sequence shown here is derived from an EMBL/GenBank/DDBJ whole genome shotgun (WGS) entry which is preliminary data.</text>
</comment>
<gene>
    <name evidence="2" type="ORF">BESB_020120</name>
</gene>
<feature type="compositionally biased region" description="Polar residues" evidence="1">
    <location>
        <begin position="146"/>
        <end position="182"/>
    </location>
</feature>
<feature type="compositionally biased region" description="Low complexity" evidence="1">
    <location>
        <begin position="103"/>
        <end position="113"/>
    </location>
</feature>
<name>A0A2A9M6Z0_BESBE</name>